<reference evidence="1" key="1">
    <citation type="journal article" date="2020" name="New Phytol.">
        <title>Comparative genomics reveals dynamic genome evolution in host specialist ectomycorrhizal fungi.</title>
        <authorList>
            <person name="Lofgren L.A."/>
            <person name="Nguyen N.H."/>
            <person name="Vilgalys R."/>
            <person name="Ruytinx J."/>
            <person name="Liao H.L."/>
            <person name="Branco S."/>
            <person name="Kuo A."/>
            <person name="LaButti K."/>
            <person name="Lipzen A."/>
            <person name="Andreopoulos W."/>
            <person name="Pangilinan J."/>
            <person name="Riley R."/>
            <person name="Hundley H."/>
            <person name="Na H."/>
            <person name="Barry K."/>
            <person name="Grigoriev I.V."/>
            <person name="Stajich J.E."/>
            <person name="Kennedy P.G."/>
        </authorList>
    </citation>
    <scope>NUCLEOTIDE SEQUENCE</scope>
    <source>
        <strain evidence="1">DOB743</strain>
    </source>
</reference>
<proteinExistence type="predicted"/>
<dbReference type="AlphaFoldDB" id="A0A9P6ZQH7"/>
<evidence type="ECO:0000313" key="2">
    <source>
        <dbReference type="Proteomes" id="UP000714275"/>
    </source>
</evidence>
<dbReference type="Proteomes" id="UP000714275">
    <property type="component" value="Unassembled WGS sequence"/>
</dbReference>
<dbReference type="OrthoDB" id="2689557at2759"/>
<sequence length="207" mass="23482">MTKAFLHGRIEAIRTVQTESVDFTELSAHMIIRPFFLISFHSSIQTFFLECSPDEKIARVWAKTGRHLYALYCLHQRQMTRKLDPSPDDPILNGSIRKTLLLIEVPHIPKHESSCTKILSHVFGRIRGRVAQWEKSLSLSSSPIVDRILALRAHFSTRSRWTIGSDAWSYNLGASGLRHANPISTSTFSSSTPFIDTLPYTSRNSVD</sequence>
<comment type="caution">
    <text evidence="1">The sequence shown here is derived from an EMBL/GenBank/DDBJ whole genome shotgun (WGS) entry which is preliminary data.</text>
</comment>
<dbReference type="Gene3D" id="3.30.559.10">
    <property type="entry name" value="Chloramphenicol acetyltransferase-like domain"/>
    <property type="match status" value="1"/>
</dbReference>
<dbReference type="EMBL" id="JABBWD010000042">
    <property type="protein sequence ID" value="KAG1774380.1"/>
    <property type="molecule type" value="Genomic_DNA"/>
</dbReference>
<gene>
    <name evidence="1" type="ORF">EV702DRAFT_1241027</name>
</gene>
<dbReference type="InterPro" id="IPR023213">
    <property type="entry name" value="CAT-like_dom_sf"/>
</dbReference>
<organism evidence="1 2">
    <name type="scientific">Suillus placidus</name>
    <dbReference type="NCBI Taxonomy" id="48579"/>
    <lineage>
        <taxon>Eukaryota</taxon>
        <taxon>Fungi</taxon>
        <taxon>Dikarya</taxon>
        <taxon>Basidiomycota</taxon>
        <taxon>Agaricomycotina</taxon>
        <taxon>Agaricomycetes</taxon>
        <taxon>Agaricomycetidae</taxon>
        <taxon>Boletales</taxon>
        <taxon>Suillineae</taxon>
        <taxon>Suillaceae</taxon>
        <taxon>Suillus</taxon>
    </lineage>
</organism>
<evidence type="ECO:0000313" key="1">
    <source>
        <dbReference type="EMBL" id="KAG1774380.1"/>
    </source>
</evidence>
<dbReference type="SUPFAM" id="SSF52777">
    <property type="entry name" value="CoA-dependent acyltransferases"/>
    <property type="match status" value="1"/>
</dbReference>
<protein>
    <submittedName>
        <fullName evidence="1">Uncharacterized protein</fullName>
    </submittedName>
</protein>
<name>A0A9P6ZQH7_9AGAM</name>
<accession>A0A9P6ZQH7</accession>
<keyword evidence="2" id="KW-1185">Reference proteome</keyword>